<feature type="domain" description="Peptidase S9 prolyl oligopeptidase catalytic" evidence="2">
    <location>
        <begin position="164"/>
        <end position="367"/>
    </location>
</feature>
<dbReference type="Pfam" id="PF00326">
    <property type="entry name" value="Peptidase_S9"/>
    <property type="match status" value="1"/>
</dbReference>
<protein>
    <submittedName>
        <fullName evidence="3">S9 family peptidase</fullName>
    </submittedName>
</protein>
<proteinExistence type="predicted"/>
<dbReference type="PANTHER" id="PTHR42776:SF27">
    <property type="entry name" value="DIPEPTIDYL PEPTIDASE FAMILY MEMBER 6"/>
    <property type="match status" value="1"/>
</dbReference>
<dbReference type="SUPFAM" id="SSF53474">
    <property type="entry name" value="alpha/beta-Hydrolases"/>
    <property type="match status" value="1"/>
</dbReference>
<evidence type="ECO:0000256" key="1">
    <source>
        <dbReference type="ARBA" id="ARBA00022801"/>
    </source>
</evidence>
<keyword evidence="4" id="KW-1185">Reference proteome</keyword>
<sequence>GYQLVTWTGEGGAVAHPWCVFDTEITARWLPGSRRVLVRQERHGRGLLTVVELASRGRVRLPVPEGTVLDAAADGHGTVRCLWTDTRTPARILTLGPSARRLPPGPPEPPPMDAEVRDLWTEGPDGPVHTLLTSPAGRPGPRPVVFLVHGGPAAHDQDAYDPTVHSLVASGLVVARVNYRGSTGYGPRWRAAWRDGVGLTQIADLAAVRADLVRRGVADPDAVSLWGTSWGGYLVLLALGRQPALWRAGVAVKPLADYAAAWALGTPALRALDTALFGGTPDEVPERYARSSPATYVRAVRAPVLVVAATHDAKCPPEQVRGYLAALRAAGGSVCREVWLDSGHDGHDGADHVRVLRHGLHFLARELRAARTGTPHPRAPERR</sequence>
<evidence type="ECO:0000259" key="2">
    <source>
        <dbReference type="Pfam" id="PF00326"/>
    </source>
</evidence>
<accession>A0A4R4SP18</accession>
<dbReference type="Proteomes" id="UP000295345">
    <property type="component" value="Unassembled WGS sequence"/>
</dbReference>
<evidence type="ECO:0000313" key="3">
    <source>
        <dbReference type="EMBL" id="TDC65580.1"/>
    </source>
</evidence>
<dbReference type="OrthoDB" id="128799at2"/>
<dbReference type="PANTHER" id="PTHR42776">
    <property type="entry name" value="SERINE PEPTIDASE S9 FAMILY MEMBER"/>
    <property type="match status" value="1"/>
</dbReference>
<dbReference type="Gene3D" id="3.40.50.1820">
    <property type="entry name" value="alpha/beta hydrolase"/>
    <property type="match status" value="1"/>
</dbReference>
<gene>
    <name evidence="3" type="ORF">E1283_30540</name>
</gene>
<name>A0A4R4SP18_9ACTN</name>
<dbReference type="GO" id="GO:0006508">
    <property type="term" value="P:proteolysis"/>
    <property type="evidence" value="ECO:0007669"/>
    <property type="project" value="InterPro"/>
</dbReference>
<dbReference type="GO" id="GO:0004252">
    <property type="term" value="F:serine-type endopeptidase activity"/>
    <property type="evidence" value="ECO:0007669"/>
    <property type="project" value="TreeGrafter"/>
</dbReference>
<organism evidence="3 4">
    <name type="scientific">Streptomyces hainanensis</name>
    <dbReference type="NCBI Taxonomy" id="402648"/>
    <lineage>
        <taxon>Bacteria</taxon>
        <taxon>Bacillati</taxon>
        <taxon>Actinomycetota</taxon>
        <taxon>Actinomycetes</taxon>
        <taxon>Kitasatosporales</taxon>
        <taxon>Streptomycetaceae</taxon>
        <taxon>Streptomyces</taxon>
    </lineage>
</organism>
<keyword evidence="1" id="KW-0378">Hydrolase</keyword>
<dbReference type="AlphaFoldDB" id="A0A4R4SP18"/>
<dbReference type="InterPro" id="IPR029058">
    <property type="entry name" value="AB_hydrolase_fold"/>
</dbReference>
<dbReference type="RefSeq" id="WP_132821420.1">
    <property type="nucleotide sequence ID" value="NZ_SMKI01000479.1"/>
</dbReference>
<dbReference type="EMBL" id="SMKI01000479">
    <property type="protein sequence ID" value="TDC65580.1"/>
    <property type="molecule type" value="Genomic_DNA"/>
</dbReference>
<evidence type="ECO:0000313" key="4">
    <source>
        <dbReference type="Proteomes" id="UP000295345"/>
    </source>
</evidence>
<dbReference type="InterPro" id="IPR001375">
    <property type="entry name" value="Peptidase_S9_cat"/>
</dbReference>
<reference evidence="3 4" key="1">
    <citation type="submission" date="2019-03" db="EMBL/GenBank/DDBJ databases">
        <title>Draft genome sequences of novel Actinobacteria.</title>
        <authorList>
            <person name="Sahin N."/>
            <person name="Ay H."/>
            <person name="Saygin H."/>
        </authorList>
    </citation>
    <scope>NUCLEOTIDE SEQUENCE [LARGE SCALE GENOMIC DNA]</scope>
    <source>
        <strain evidence="3 4">DSM 41900</strain>
    </source>
</reference>
<feature type="non-terminal residue" evidence="3">
    <location>
        <position position="1"/>
    </location>
</feature>
<comment type="caution">
    <text evidence="3">The sequence shown here is derived from an EMBL/GenBank/DDBJ whole genome shotgun (WGS) entry which is preliminary data.</text>
</comment>